<evidence type="ECO:0000313" key="1">
    <source>
        <dbReference type="EMBL" id="MCM2372456.1"/>
    </source>
</evidence>
<organism evidence="1 2">
    <name type="scientific">Aporhodopirellula aestuarii</name>
    <dbReference type="NCBI Taxonomy" id="2950107"/>
    <lineage>
        <taxon>Bacteria</taxon>
        <taxon>Pseudomonadati</taxon>
        <taxon>Planctomycetota</taxon>
        <taxon>Planctomycetia</taxon>
        <taxon>Pirellulales</taxon>
        <taxon>Pirellulaceae</taxon>
        <taxon>Aporhodopirellula</taxon>
    </lineage>
</organism>
<keyword evidence="2" id="KW-1185">Reference proteome</keyword>
<name>A0ABT0U6I7_9BACT</name>
<sequence>MTKYSRSERCGSILAKSIRIDHHGQSTPKKRVIVIAAPVFILQAASKFHYPE</sequence>
<proteinExistence type="predicted"/>
<reference evidence="1 2" key="1">
    <citation type="journal article" date="2022" name="Syst. Appl. Microbiol.">
        <title>Rhodopirellula aestuarii sp. nov., a novel member of the genus Rhodopirellula isolated from brackish sediments collected in the Tagus River estuary, Portugal.</title>
        <authorList>
            <person name="Vitorino I.R."/>
            <person name="Klimek D."/>
            <person name="Calusinska M."/>
            <person name="Lobo-da-Cunha A."/>
            <person name="Vasconcelos V."/>
            <person name="Lage O.M."/>
        </authorList>
    </citation>
    <scope>NUCLEOTIDE SEQUENCE [LARGE SCALE GENOMIC DNA]</scope>
    <source>
        <strain evidence="1 2">ICT_H3.1</strain>
    </source>
</reference>
<accession>A0ABT0U6I7</accession>
<dbReference type="EMBL" id="JAMQBK010000046">
    <property type="protein sequence ID" value="MCM2372456.1"/>
    <property type="molecule type" value="Genomic_DNA"/>
</dbReference>
<protein>
    <submittedName>
        <fullName evidence="1">Uncharacterized protein</fullName>
    </submittedName>
</protein>
<gene>
    <name evidence="1" type="ORF">NB063_17745</name>
</gene>
<dbReference type="RefSeq" id="WP_250930086.1">
    <property type="nucleotide sequence ID" value="NZ_JAMQBK010000046.1"/>
</dbReference>
<dbReference type="Proteomes" id="UP001202961">
    <property type="component" value="Unassembled WGS sequence"/>
</dbReference>
<evidence type="ECO:0000313" key="2">
    <source>
        <dbReference type="Proteomes" id="UP001202961"/>
    </source>
</evidence>
<comment type="caution">
    <text evidence="1">The sequence shown here is derived from an EMBL/GenBank/DDBJ whole genome shotgun (WGS) entry which is preliminary data.</text>
</comment>